<comment type="caution">
    <text evidence="1">The sequence shown here is derived from an EMBL/GenBank/DDBJ whole genome shotgun (WGS) entry which is preliminary data.</text>
</comment>
<gene>
    <name evidence="1" type="ORF">HPB50_001263</name>
</gene>
<evidence type="ECO:0000313" key="2">
    <source>
        <dbReference type="Proteomes" id="UP000821845"/>
    </source>
</evidence>
<organism evidence="1 2">
    <name type="scientific">Hyalomma asiaticum</name>
    <name type="common">Tick</name>
    <dbReference type="NCBI Taxonomy" id="266040"/>
    <lineage>
        <taxon>Eukaryota</taxon>
        <taxon>Metazoa</taxon>
        <taxon>Ecdysozoa</taxon>
        <taxon>Arthropoda</taxon>
        <taxon>Chelicerata</taxon>
        <taxon>Arachnida</taxon>
        <taxon>Acari</taxon>
        <taxon>Parasitiformes</taxon>
        <taxon>Ixodida</taxon>
        <taxon>Ixodoidea</taxon>
        <taxon>Ixodidae</taxon>
        <taxon>Hyalomminae</taxon>
        <taxon>Hyalomma</taxon>
    </lineage>
</organism>
<dbReference type="Proteomes" id="UP000821845">
    <property type="component" value="Chromosome 3"/>
</dbReference>
<name>A0ACB7SL96_HYAAI</name>
<sequence length="244" mass="26543">MGTTDNTSVLFEGYHVPRYVYYGPVLVRCSIYRKHITFPALSSPPGGAAHNQPKVGSWVRVASSHSLPPSSPASTAETLELRRELALLRGENQKLASELNSLRTQSATLPSSSEEEGNITDREVPTPTESRVVALETQVTAIETQLSDLPKIIHDTIARQMESVIAQVTQTVTHIIQKWIQDNPRVLKRTGPIKDVNRPSKFNKVTPDETDFSEDLGTSAPSTSGLGSLSNVTPPSVSDHGPQP</sequence>
<keyword evidence="2" id="KW-1185">Reference proteome</keyword>
<dbReference type="EMBL" id="CM023483">
    <property type="protein sequence ID" value="KAH6934827.1"/>
    <property type="molecule type" value="Genomic_DNA"/>
</dbReference>
<accession>A0ACB7SL96</accession>
<evidence type="ECO:0000313" key="1">
    <source>
        <dbReference type="EMBL" id="KAH6934827.1"/>
    </source>
</evidence>
<reference evidence="1" key="1">
    <citation type="submission" date="2020-05" db="EMBL/GenBank/DDBJ databases">
        <title>Large-scale comparative analyses of tick genomes elucidate their genetic diversity and vector capacities.</title>
        <authorList>
            <person name="Jia N."/>
            <person name="Wang J."/>
            <person name="Shi W."/>
            <person name="Du L."/>
            <person name="Sun Y."/>
            <person name="Zhan W."/>
            <person name="Jiang J."/>
            <person name="Wang Q."/>
            <person name="Zhang B."/>
            <person name="Ji P."/>
            <person name="Sakyi L.B."/>
            <person name="Cui X."/>
            <person name="Yuan T."/>
            <person name="Jiang B."/>
            <person name="Yang W."/>
            <person name="Lam T.T.-Y."/>
            <person name="Chang Q."/>
            <person name="Ding S."/>
            <person name="Wang X."/>
            <person name="Zhu J."/>
            <person name="Ruan X."/>
            <person name="Zhao L."/>
            <person name="Wei J."/>
            <person name="Que T."/>
            <person name="Du C."/>
            <person name="Cheng J."/>
            <person name="Dai P."/>
            <person name="Han X."/>
            <person name="Huang E."/>
            <person name="Gao Y."/>
            <person name="Liu J."/>
            <person name="Shao H."/>
            <person name="Ye R."/>
            <person name="Li L."/>
            <person name="Wei W."/>
            <person name="Wang X."/>
            <person name="Wang C."/>
            <person name="Yang T."/>
            <person name="Huo Q."/>
            <person name="Li W."/>
            <person name="Guo W."/>
            <person name="Chen H."/>
            <person name="Zhou L."/>
            <person name="Ni X."/>
            <person name="Tian J."/>
            <person name="Zhou Y."/>
            <person name="Sheng Y."/>
            <person name="Liu T."/>
            <person name="Pan Y."/>
            <person name="Xia L."/>
            <person name="Li J."/>
            <person name="Zhao F."/>
            <person name="Cao W."/>
        </authorList>
    </citation>
    <scope>NUCLEOTIDE SEQUENCE</scope>
    <source>
        <strain evidence="1">Hyas-2018</strain>
    </source>
</reference>
<protein>
    <submittedName>
        <fullName evidence="1">Uncharacterized protein</fullName>
    </submittedName>
</protein>
<proteinExistence type="predicted"/>